<organism evidence="1 2">
    <name type="scientific">Nitratifractor salsuginis (strain DSM 16511 / JCM 12458 / E9I37-1)</name>
    <dbReference type="NCBI Taxonomy" id="749222"/>
    <lineage>
        <taxon>Bacteria</taxon>
        <taxon>Pseudomonadati</taxon>
        <taxon>Campylobacterota</taxon>
        <taxon>Epsilonproteobacteria</taxon>
        <taxon>Campylobacterales</taxon>
        <taxon>Sulfurovaceae</taxon>
        <taxon>Nitratifractor</taxon>
    </lineage>
</organism>
<dbReference type="EMBL" id="CP002452">
    <property type="protein sequence ID" value="ADV47344.1"/>
    <property type="molecule type" value="Genomic_DNA"/>
</dbReference>
<name>E6X3D1_NITSE</name>
<dbReference type="RefSeq" id="WP_013555029.1">
    <property type="nucleotide sequence ID" value="NC_014935.1"/>
</dbReference>
<accession>E6X3D1</accession>
<dbReference type="KEGG" id="nsa:Nitsa_2103"/>
<evidence type="ECO:0000313" key="2">
    <source>
        <dbReference type="Proteomes" id="UP000008633"/>
    </source>
</evidence>
<evidence type="ECO:0000313" key="1">
    <source>
        <dbReference type="EMBL" id="ADV47344.1"/>
    </source>
</evidence>
<dbReference type="eggNOG" id="ENOG5033CNS">
    <property type="taxonomic scope" value="Bacteria"/>
</dbReference>
<dbReference type="AlphaFoldDB" id="E6X3D1"/>
<dbReference type="HOGENOM" id="CLU_193755_0_0_7"/>
<reference evidence="2" key="2">
    <citation type="submission" date="2011-01" db="EMBL/GenBank/DDBJ databases">
        <title>The complete genome of Nitratifractor salsuginis DSM 16511.</title>
        <authorList>
            <consortium name="US DOE Joint Genome Institute (JGI-PGF)"/>
            <person name="Lucas S."/>
            <person name="Copeland A."/>
            <person name="Lapidus A."/>
            <person name="Bruce D."/>
            <person name="Goodwin L."/>
            <person name="Pitluck S."/>
            <person name="Kyrpides N."/>
            <person name="Mavromatis K."/>
            <person name="Ivanova N."/>
            <person name="Mikhailova N."/>
            <person name="Zeytun A."/>
            <person name="Detter J.C."/>
            <person name="Tapia R."/>
            <person name="Han C."/>
            <person name="Land M."/>
            <person name="Hauser L."/>
            <person name="Markowitz V."/>
            <person name="Cheng J.-F."/>
            <person name="Hugenholtz P."/>
            <person name="Woyke T."/>
            <person name="Wu D."/>
            <person name="Tindall B."/>
            <person name="Schuetze A."/>
            <person name="Brambilla E."/>
            <person name="Klenk H.-P."/>
            <person name="Eisen J.A."/>
        </authorList>
    </citation>
    <scope>NUCLEOTIDE SEQUENCE [LARGE SCALE GENOMIC DNA]</scope>
    <source>
        <strain evidence="2">DSM 16511 / JCM 12458 / E9I37-1</strain>
    </source>
</reference>
<reference evidence="1 2" key="1">
    <citation type="journal article" date="2011" name="Stand. Genomic Sci.">
        <title>Complete genome sequence of Nitratifractor salsuginis type strain (E9I37-1).</title>
        <authorList>
            <person name="Anderson I."/>
            <person name="Sikorski J."/>
            <person name="Zeytun A."/>
            <person name="Nolan M."/>
            <person name="Lapidus A."/>
            <person name="Lucas S."/>
            <person name="Hammon N."/>
            <person name="Deshpande S."/>
            <person name="Cheng J.F."/>
            <person name="Tapia R."/>
            <person name="Han C."/>
            <person name="Goodwin L."/>
            <person name="Pitluck S."/>
            <person name="Liolios K."/>
            <person name="Pagani I."/>
            <person name="Ivanova N."/>
            <person name="Huntemann M."/>
            <person name="Mavromatis K."/>
            <person name="Ovchinikova G."/>
            <person name="Pati A."/>
            <person name="Chen A."/>
            <person name="Palaniappan K."/>
            <person name="Land M."/>
            <person name="Hauser L."/>
            <person name="Brambilla E.M."/>
            <person name="Ngatchou-Djao O.D."/>
            <person name="Rohde M."/>
            <person name="Tindall B.J."/>
            <person name="Goker M."/>
            <person name="Detter J.C."/>
            <person name="Woyke T."/>
            <person name="Bristow J."/>
            <person name="Eisen J.A."/>
            <person name="Markowitz V."/>
            <person name="Hugenholtz P."/>
            <person name="Klenk H.P."/>
            <person name="Kyrpides N.C."/>
        </authorList>
    </citation>
    <scope>NUCLEOTIDE SEQUENCE [LARGE SCALE GENOMIC DNA]</scope>
    <source>
        <strain evidence="2">DSM 16511 / JCM 12458 / E9I37-1</strain>
    </source>
</reference>
<keyword evidence="2" id="KW-1185">Reference proteome</keyword>
<gene>
    <name evidence="1" type="ordered locus">Nitsa_2103</name>
</gene>
<protein>
    <submittedName>
        <fullName evidence="1">Uncharacterized protein</fullName>
    </submittedName>
</protein>
<proteinExistence type="predicted"/>
<sequence length="83" mass="9696">MQRWVVEKLSYLPKKSRDKFYERLRDRALLRTRARLIESGVDLNSLSDEELEVIIADEEDKLISEYKSRGLIALLALLGISLF</sequence>
<dbReference type="Proteomes" id="UP000008633">
    <property type="component" value="Chromosome"/>
</dbReference>